<comment type="caution">
    <text evidence="1">The sequence shown here is derived from an EMBL/GenBank/DDBJ whole genome shotgun (WGS) entry which is preliminary data.</text>
</comment>
<sequence>MTIPSPSNEWSTKCGVPHHSRRSVFSRGGIRKRLGCLSKRSSFADLRLQRKTGGTGNDIHRFSRDDSEFREAITKLRRAVDFDDILNNGFLDDATGVRQATIRFSLTPPLARDTY</sequence>
<name>A0ABR2WTS1_9FUNG</name>
<gene>
    <name evidence="1" type="ORF">K7432_007207</name>
</gene>
<keyword evidence="2" id="KW-1185">Reference proteome</keyword>
<evidence type="ECO:0000313" key="1">
    <source>
        <dbReference type="EMBL" id="KAK9764900.1"/>
    </source>
</evidence>
<protein>
    <submittedName>
        <fullName evidence="1">Uncharacterized protein</fullName>
    </submittedName>
</protein>
<accession>A0ABR2WTS1</accession>
<proteinExistence type="predicted"/>
<reference evidence="1 2" key="1">
    <citation type="submission" date="2023-04" db="EMBL/GenBank/DDBJ databases">
        <title>Genome of Basidiobolus ranarum AG-B5.</title>
        <authorList>
            <person name="Stajich J.E."/>
            <person name="Carter-House D."/>
            <person name="Gryganskyi A."/>
        </authorList>
    </citation>
    <scope>NUCLEOTIDE SEQUENCE [LARGE SCALE GENOMIC DNA]</scope>
    <source>
        <strain evidence="1 2">AG-B5</strain>
    </source>
</reference>
<evidence type="ECO:0000313" key="2">
    <source>
        <dbReference type="Proteomes" id="UP001479436"/>
    </source>
</evidence>
<dbReference type="EMBL" id="JASJQH010000347">
    <property type="protein sequence ID" value="KAK9764900.1"/>
    <property type="molecule type" value="Genomic_DNA"/>
</dbReference>
<dbReference type="Proteomes" id="UP001479436">
    <property type="component" value="Unassembled WGS sequence"/>
</dbReference>
<organism evidence="1 2">
    <name type="scientific">Basidiobolus ranarum</name>
    <dbReference type="NCBI Taxonomy" id="34480"/>
    <lineage>
        <taxon>Eukaryota</taxon>
        <taxon>Fungi</taxon>
        <taxon>Fungi incertae sedis</taxon>
        <taxon>Zoopagomycota</taxon>
        <taxon>Entomophthoromycotina</taxon>
        <taxon>Basidiobolomycetes</taxon>
        <taxon>Basidiobolales</taxon>
        <taxon>Basidiobolaceae</taxon>
        <taxon>Basidiobolus</taxon>
    </lineage>
</organism>